<reference evidence="1" key="1">
    <citation type="submission" date="2022-07" db="EMBL/GenBank/DDBJ databases">
        <title>Fungi with potential for degradation of polypropylene.</title>
        <authorList>
            <person name="Gostincar C."/>
        </authorList>
    </citation>
    <scope>NUCLEOTIDE SEQUENCE</scope>
    <source>
        <strain evidence="1">EXF-13308</strain>
    </source>
</reference>
<sequence length="338" mass="35237">MAHSFHINHSHAHLKWSNAIPPVLRVPSGSEISFDLKDGGNNQIRPDNAATALADFDFAQTDPAFGPVHVEGAEPGDVLRVDILECTPGDYGWTAVLPGFGLLSDEFPEPSLKIWDLSDAALLPARPGAGAGGSGVRRAVFKPGVSVPVRPFLGVIGIAPAEPGELSTIPPYARSGGNMDTRYLCPGTTLYLPVQVPGALLSAGDGHAAQGDGEVGGTAIETPMRARLRLSVEKKAAGAARYVAECPHYVTGPGSAAAGHARDEEAGVHAALGIHADPREAARMALRGLIAWLVADKGLTRVEAYMLASVAASLKMTEVVDMPNFAVSCSLPLSCFDE</sequence>
<comment type="caution">
    <text evidence="1">The sequence shown here is derived from an EMBL/GenBank/DDBJ whole genome shotgun (WGS) entry which is preliminary data.</text>
</comment>
<accession>A0AA38VDQ0</accession>
<dbReference type="Pfam" id="PF03069">
    <property type="entry name" value="FmdA_AmdA"/>
    <property type="match status" value="2"/>
</dbReference>
<dbReference type="AlphaFoldDB" id="A0AA38VDQ0"/>
<dbReference type="InterPro" id="IPR004304">
    <property type="entry name" value="FmdA_AmdA"/>
</dbReference>
<keyword evidence="2" id="KW-1185">Reference proteome</keyword>
<gene>
    <name evidence="1" type="ORF">NKR23_g11194</name>
</gene>
<dbReference type="Proteomes" id="UP001174694">
    <property type="component" value="Unassembled WGS sequence"/>
</dbReference>
<dbReference type="EMBL" id="JANBVO010000056">
    <property type="protein sequence ID" value="KAJ9132533.1"/>
    <property type="molecule type" value="Genomic_DNA"/>
</dbReference>
<organism evidence="1 2">
    <name type="scientific">Pleurostoma richardsiae</name>
    <dbReference type="NCBI Taxonomy" id="41990"/>
    <lineage>
        <taxon>Eukaryota</taxon>
        <taxon>Fungi</taxon>
        <taxon>Dikarya</taxon>
        <taxon>Ascomycota</taxon>
        <taxon>Pezizomycotina</taxon>
        <taxon>Sordariomycetes</taxon>
        <taxon>Sordariomycetidae</taxon>
        <taxon>Calosphaeriales</taxon>
        <taxon>Pleurostomataceae</taxon>
        <taxon>Pleurostoma</taxon>
    </lineage>
</organism>
<dbReference type="Gene3D" id="3.10.28.20">
    <property type="entry name" value="Acetamidase/Formamidase-like domains"/>
    <property type="match status" value="1"/>
</dbReference>
<evidence type="ECO:0000313" key="2">
    <source>
        <dbReference type="Proteomes" id="UP001174694"/>
    </source>
</evidence>
<name>A0AA38VDQ0_9PEZI</name>
<proteinExistence type="predicted"/>
<dbReference type="PANTHER" id="PTHR31891:SF1">
    <property type="entry name" value="FORMAMIDASE C869.04-RELATED"/>
    <property type="match status" value="1"/>
</dbReference>
<dbReference type="GO" id="GO:0016811">
    <property type="term" value="F:hydrolase activity, acting on carbon-nitrogen (but not peptide) bonds, in linear amides"/>
    <property type="evidence" value="ECO:0007669"/>
    <property type="project" value="InterPro"/>
</dbReference>
<dbReference type="SUPFAM" id="SSF141130">
    <property type="entry name" value="Acetamidase/Formamidase-like"/>
    <property type="match status" value="1"/>
</dbReference>
<dbReference type="Gene3D" id="2.60.120.580">
    <property type="entry name" value="Acetamidase/Formamidase-like domains"/>
    <property type="match status" value="2"/>
</dbReference>
<dbReference type="PANTHER" id="PTHR31891">
    <property type="entry name" value="FORMAMIDASE C869.04-RELATED"/>
    <property type="match status" value="1"/>
</dbReference>
<protein>
    <submittedName>
        <fullName evidence="1">Formamidase</fullName>
    </submittedName>
</protein>
<evidence type="ECO:0000313" key="1">
    <source>
        <dbReference type="EMBL" id="KAJ9132533.1"/>
    </source>
</evidence>